<dbReference type="EMBL" id="QGGR01000031">
    <property type="protein sequence ID" value="PWK32041.1"/>
    <property type="molecule type" value="Genomic_DNA"/>
</dbReference>
<comment type="caution">
    <text evidence="3">The sequence shown here is derived from an EMBL/GenBank/DDBJ whole genome shotgun (WGS) entry which is preliminary data.</text>
</comment>
<evidence type="ECO:0000256" key="1">
    <source>
        <dbReference type="SAM" id="MobiDB-lite"/>
    </source>
</evidence>
<feature type="domain" description="DUF7825" evidence="2">
    <location>
        <begin position="731"/>
        <end position="868"/>
    </location>
</feature>
<feature type="region of interest" description="Disordered" evidence="1">
    <location>
        <begin position="401"/>
        <end position="424"/>
    </location>
</feature>
<evidence type="ECO:0000259" key="2">
    <source>
        <dbReference type="Pfam" id="PF25149"/>
    </source>
</evidence>
<protein>
    <recommendedName>
        <fullName evidence="2">DUF7825 domain-containing protein</fullName>
    </recommendedName>
</protein>
<name>A0A316EMR7_9ACTN</name>
<sequence>MVTFPELESWIRAGDSGRLTAALADLDEPSRRSLATQLKGLRLQWNDPELEFAPHSDPRRPHTRRSYEERTLRFQQREGALRVAGAACLPRAADIVSWLRSDRFWQAPLPHSVDAVVQVLRLPGRPSLPAIARSLAEKMRPTRADDQWPLIARLLAEAELPPPATEATLRGWMRRVGADRYRKDLADLLRADPHLESMLPHVFTIPLLGQELDEEWTKALTRLAADGVLDRQALLDGCVLRLHAGDRTGPLRRMVVLHRLLDPTADEFAARRGEYSGMLSSADSTVAELALRGLRLADDAGLLEPDTVAEAAWAVLPRKEKKLVRAQLDWLGAALTRKADPLLFEALLTGLSNPAADLAERALKLAGRHLPAFGPTGLAQLIRVTASLQGDLRRQAASLLPAAPAGPGTPAPTAASTVSATSTASGTDIGASTAGWTSVAASMASGASVAASTVGGAYVGGVTVSGTGSATSTVSGTDIGGGSSDGGFGVGAGFAGMPPVAAPMPDPIASIPELAAEAKYLLYQAEDPIRFELIMDGLVRFVALDRPAVVRALEPIVPQWSSAFANMLRAVVTGQAAKWAPAAWERKAGPPFWMTIRRMEELAEQMCRTPPPALLSTPATVDGHVDPARVLRLLGEGWEPQPYDLAQALLRLPREIDPAIRSAAAGLTSTAGRTFAGFVESGGLPDPTVITLDPGRRCTHQVRDHCGCATRTRRRVVTFDAIKTDLTVQPYLLFQPADVAADRADPYSSDRLAGWPMVFPSHRELAAAHMQPRLVKASEGKGAASDISVLPALAACDGPFGPAMALCLAYGMSAARPDGRLATSDAFVDLAARGVLDGTLVGRELAALHPANVLVLKRVVDTLTQILQAGAATQVWMTLREFLPAVLSAPKPPIGTPDLLLVAESAAAAAAAHDDIPELTAAATRPTRNRVTTEAARLHRTLTSNRPAT</sequence>
<gene>
    <name evidence="3" type="ORF">BC793_13136</name>
</gene>
<dbReference type="AlphaFoldDB" id="A0A316EMR7"/>
<dbReference type="InterPro" id="IPR056727">
    <property type="entry name" value="DUF7825"/>
</dbReference>
<dbReference type="Pfam" id="PF25149">
    <property type="entry name" value="DUF7825"/>
    <property type="match status" value="1"/>
</dbReference>
<organism evidence="3 4">
    <name type="scientific">Actinoplanes xinjiangensis</name>
    <dbReference type="NCBI Taxonomy" id="512350"/>
    <lineage>
        <taxon>Bacteria</taxon>
        <taxon>Bacillati</taxon>
        <taxon>Actinomycetota</taxon>
        <taxon>Actinomycetes</taxon>
        <taxon>Micromonosporales</taxon>
        <taxon>Micromonosporaceae</taxon>
        <taxon>Actinoplanes</taxon>
    </lineage>
</organism>
<keyword evidence="4" id="KW-1185">Reference proteome</keyword>
<proteinExistence type="predicted"/>
<reference evidence="3 4" key="1">
    <citation type="submission" date="2018-05" db="EMBL/GenBank/DDBJ databases">
        <title>Genomic Encyclopedia of Archaeal and Bacterial Type Strains, Phase II (KMG-II): from individual species to whole genera.</title>
        <authorList>
            <person name="Goeker M."/>
        </authorList>
    </citation>
    <scope>NUCLEOTIDE SEQUENCE [LARGE SCALE GENOMIC DNA]</scope>
    <source>
        <strain evidence="3 4">DSM 45184</strain>
    </source>
</reference>
<dbReference type="RefSeq" id="WP_109601989.1">
    <property type="nucleotide sequence ID" value="NZ_BONA01000085.1"/>
</dbReference>
<evidence type="ECO:0000313" key="4">
    <source>
        <dbReference type="Proteomes" id="UP000245697"/>
    </source>
</evidence>
<evidence type="ECO:0000313" key="3">
    <source>
        <dbReference type="EMBL" id="PWK32041.1"/>
    </source>
</evidence>
<accession>A0A316EMR7</accession>
<dbReference type="OrthoDB" id="3245799at2"/>
<dbReference type="Proteomes" id="UP000245697">
    <property type="component" value="Unassembled WGS sequence"/>
</dbReference>